<dbReference type="InterPro" id="IPR018957">
    <property type="entry name" value="Znf_C3HC4_RING-type"/>
</dbReference>
<evidence type="ECO:0000256" key="4">
    <source>
        <dbReference type="PROSITE-ProRule" id="PRU00175"/>
    </source>
</evidence>
<feature type="region of interest" description="Disordered" evidence="5">
    <location>
        <begin position="83"/>
        <end position="108"/>
    </location>
</feature>
<name>A0A6A3LPF2_9STRA</name>
<dbReference type="InterPro" id="IPR001841">
    <property type="entry name" value="Znf_RING"/>
</dbReference>
<dbReference type="SUPFAM" id="SSF57850">
    <property type="entry name" value="RING/U-box"/>
    <property type="match status" value="1"/>
</dbReference>
<dbReference type="InterPro" id="IPR013083">
    <property type="entry name" value="Znf_RING/FYVE/PHD"/>
</dbReference>
<evidence type="ECO:0000259" key="6">
    <source>
        <dbReference type="PROSITE" id="PS50089"/>
    </source>
</evidence>
<feature type="domain" description="RING-type" evidence="6">
    <location>
        <begin position="141"/>
        <end position="186"/>
    </location>
</feature>
<keyword evidence="1" id="KW-0479">Metal-binding</keyword>
<evidence type="ECO:0000256" key="5">
    <source>
        <dbReference type="SAM" id="MobiDB-lite"/>
    </source>
</evidence>
<evidence type="ECO:0000256" key="1">
    <source>
        <dbReference type="ARBA" id="ARBA00022723"/>
    </source>
</evidence>
<keyword evidence="2 4" id="KW-0863">Zinc-finger</keyword>
<protein>
    <recommendedName>
        <fullName evidence="6">RING-type domain-containing protein</fullName>
    </recommendedName>
</protein>
<proteinExistence type="predicted"/>
<dbReference type="GO" id="GO:0008270">
    <property type="term" value="F:zinc ion binding"/>
    <property type="evidence" value="ECO:0007669"/>
    <property type="project" value="UniProtKB-KW"/>
</dbReference>
<evidence type="ECO:0000256" key="2">
    <source>
        <dbReference type="ARBA" id="ARBA00022771"/>
    </source>
</evidence>
<keyword evidence="3" id="KW-0862">Zinc</keyword>
<evidence type="ECO:0000313" key="8">
    <source>
        <dbReference type="Proteomes" id="UP000429607"/>
    </source>
</evidence>
<organism evidence="7 8">
    <name type="scientific">Phytophthora rubi</name>
    <dbReference type="NCBI Taxonomy" id="129364"/>
    <lineage>
        <taxon>Eukaryota</taxon>
        <taxon>Sar</taxon>
        <taxon>Stramenopiles</taxon>
        <taxon>Oomycota</taxon>
        <taxon>Peronosporomycetes</taxon>
        <taxon>Peronosporales</taxon>
        <taxon>Peronosporaceae</taxon>
        <taxon>Phytophthora</taxon>
    </lineage>
</organism>
<gene>
    <name evidence="7" type="ORF">PR001_g13656</name>
</gene>
<dbReference type="AlphaFoldDB" id="A0A6A3LPF2"/>
<dbReference type="Proteomes" id="UP000429607">
    <property type="component" value="Unassembled WGS sequence"/>
</dbReference>
<dbReference type="Gene3D" id="3.30.40.10">
    <property type="entry name" value="Zinc/RING finger domain, C3HC4 (zinc finger)"/>
    <property type="match status" value="1"/>
</dbReference>
<dbReference type="InterPro" id="IPR017907">
    <property type="entry name" value="Znf_RING_CS"/>
</dbReference>
<accession>A0A6A3LPF2</accession>
<comment type="caution">
    <text evidence="7">The sequence shown here is derived from an EMBL/GenBank/DDBJ whole genome shotgun (WGS) entry which is preliminary data.</text>
</comment>
<dbReference type="PROSITE" id="PS50089">
    <property type="entry name" value="ZF_RING_2"/>
    <property type="match status" value="1"/>
</dbReference>
<dbReference type="EMBL" id="QXFV01000946">
    <property type="protein sequence ID" value="KAE9020210.1"/>
    <property type="molecule type" value="Genomic_DNA"/>
</dbReference>
<evidence type="ECO:0000256" key="3">
    <source>
        <dbReference type="ARBA" id="ARBA00022833"/>
    </source>
</evidence>
<sequence length="191" mass="21374">MASSRVNCPLCGTNLAVATMRAHVGKRVCLEIRYPSLKTQRLQKARENKREYDKLYHQARRDALTEIGLRLITPAVLADVDAVPAGTLPSSPRDTSGPERPRPRIRQAGRVLERRRPTTVSPPVTIEVSDDDEEDESRELCAVCQDLPVFPVTPRSCRHAMCAECMSEYVARSLQEEDEATCPVCRVLISM</sequence>
<reference evidence="7 8" key="1">
    <citation type="submission" date="2018-09" db="EMBL/GenBank/DDBJ databases">
        <title>Genomic investigation of the strawberry pathogen Phytophthora fragariae indicates pathogenicity is determined by transcriptional variation in three key races.</title>
        <authorList>
            <person name="Adams T.M."/>
            <person name="Armitage A.D."/>
            <person name="Sobczyk M.K."/>
            <person name="Bates H.J."/>
            <person name="Dunwell J.M."/>
            <person name="Nellist C.F."/>
            <person name="Harrison R.J."/>
        </authorList>
    </citation>
    <scope>NUCLEOTIDE SEQUENCE [LARGE SCALE GENOMIC DNA]</scope>
    <source>
        <strain evidence="7 8">SCRP249</strain>
    </source>
</reference>
<dbReference type="SMART" id="SM00184">
    <property type="entry name" value="RING"/>
    <property type="match status" value="1"/>
</dbReference>
<dbReference type="Pfam" id="PF00097">
    <property type="entry name" value="zf-C3HC4"/>
    <property type="match status" value="1"/>
</dbReference>
<dbReference type="PROSITE" id="PS00518">
    <property type="entry name" value="ZF_RING_1"/>
    <property type="match status" value="1"/>
</dbReference>
<evidence type="ECO:0000313" key="7">
    <source>
        <dbReference type="EMBL" id="KAE9020210.1"/>
    </source>
</evidence>